<evidence type="ECO:0000259" key="8">
    <source>
        <dbReference type="Pfam" id="PF02687"/>
    </source>
</evidence>
<comment type="similarity">
    <text evidence="6">Belongs to the ABC-4 integral membrane protein family.</text>
</comment>
<feature type="transmembrane region" description="Helical" evidence="7">
    <location>
        <begin position="21"/>
        <end position="42"/>
    </location>
</feature>
<evidence type="ECO:0000313" key="11">
    <source>
        <dbReference type="Proteomes" id="UP000010866"/>
    </source>
</evidence>
<dbReference type="AlphaFoldDB" id="L0KX50"/>
<evidence type="ECO:0000256" key="1">
    <source>
        <dbReference type="ARBA" id="ARBA00004651"/>
    </source>
</evidence>
<dbReference type="InterPro" id="IPR025857">
    <property type="entry name" value="MacB_PCD"/>
</dbReference>
<keyword evidence="11" id="KW-1185">Reference proteome</keyword>
<comment type="subcellular location">
    <subcellularLocation>
        <location evidence="1">Cell membrane</location>
        <topology evidence="1">Multi-pass membrane protein</topology>
    </subcellularLocation>
</comment>
<keyword evidence="3 7" id="KW-0812">Transmembrane</keyword>
<accession>L0KX50</accession>
<sequence length="404" mass="44009" precursor="true">MISLRRSIDLSIGSISSSKMRSVLTTLGIIIGVAAVIANVSLGASFNEFFNDEIGAVGSNFIVIYSQGVNVFFDKEIDLIRNTPGVEGVSPVNQQMARVTYLSTSRQIDIQGVIEDYGEVANLKMDAGSFLSDKDQFVAVLGSEVAYEKFDKKVSVKNPIEITFRREDGGVVTQKFIVKGIIQDPNTAFVQTGVEPEIRIFIPINTMNQMLGKDDYGGFFIKASSLDTVRETADEIDNRLARNLGVSTRELENDDTKPYVMFDQIDAIEQTDQVSTALTSLLTSVALISLIVGSIGIMNIMLVTVTERTREIGLMKSLGYTRKDVLTLFLIESTILSLLGGICGTALGIGVAFIANYFLDLPNVFPVNQILIGFIVSILVGLVAGIYPANKAAQMDPVEAFRHE</sequence>
<evidence type="ECO:0000259" key="9">
    <source>
        <dbReference type="Pfam" id="PF12704"/>
    </source>
</evidence>
<gene>
    <name evidence="10" type="ordered locus">Metho_0381</name>
</gene>
<feature type="transmembrane region" description="Helical" evidence="7">
    <location>
        <begin position="370"/>
        <end position="389"/>
    </location>
</feature>
<evidence type="ECO:0000256" key="7">
    <source>
        <dbReference type="SAM" id="Phobius"/>
    </source>
</evidence>
<keyword evidence="5 7" id="KW-0472">Membrane</keyword>
<dbReference type="RefSeq" id="WP_015323822.1">
    <property type="nucleotide sequence ID" value="NC_019977.1"/>
</dbReference>
<keyword evidence="4 7" id="KW-1133">Transmembrane helix</keyword>
<evidence type="ECO:0000256" key="3">
    <source>
        <dbReference type="ARBA" id="ARBA00022692"/>
    </source>
</evidence>
<dbReference type="OrthoDB" id="11469at2157"/>
<dbReference type="HOGENOM" id="CLU_000604_8_0_2"/>
<dbReference type="Proteomes" id="UP000010866">
    <property type="component" value="Chromosome"/>
</dbReference>
<dbReference type="KEGG" id="mhz:Metho_0381"/>
<evidence type="ECO:0000256" key="6">
    <source>
        <dbReference type="ARBA" id="ARBA00038076"/>
    </source>
</evidence>
<evidence type="ECO:0000256" key="2">
    <source>
        <dbReference type="ARBA" id="ARBA00022475"/>
    </source>
</evidence>
<organism evidence="10 11">
    <name type="scientific">Methanomethylovorans hollandica (strain DSM 15978 / NBRC 107637 / DMS1)</name>
    <dbReference type="NCBI Taxonomy" id="867904"/>
    <lineage>
        <taxon>Archaea</taxon>
        <taxon>Methanobacteriati</taxon>
        <taxon>Methanobacteriota</taxon>
        <taxon>Stenosarchaea group</taxon>
        <taxon>Methanomicrobia</taxon>
        <taxon>Methanosarcinales</taxon>
        <taxon>Methanosarcinaceae</taxon>
        <taxon>Methanomethylovorans</taxon>
    </lineage>
</organism>
<evidence type="ECO:0000313" key="10">
    <source>
        <dbReference type="EMBL" id="AGB48653.1"/>
    </source>
</evidence>
<feature type="transmembrane region" description="Helical" evidence="7">
    <location>
        <begin position="281"/>
        <end position="305"/>
    </location>
</feature>
<dbReference type="Pfam" id="PF02687">
    <property type="entry name" value="FtsX"/>
    <property type="match status" value="1"/>
</dbReference>
<dbReference type="EMBL" id="CP003362">
    <property type="protein sequence ID" value="AGB48653.1"/>
    <property type="molecule type" value="Genomic_DNA"/>
</dbReference>
<name>L0KX50_METHD</name>
<feature type="domain" description="MacB-like periplasmic core" evidence="9">
    <location>
        <begin position="22"/>
        <end position="238"/>
    </location>
</feature>
<dbReference type="STRING" id="867904.Metho_0381"/>
<dbReference type="GO" id="GO:0005886">
    <property type="term" value="C:plasma membrane"/>
    <property type="evidence" value="ECO:0007669"/>
    <property type="project" value="UniProtKB-SubCell"/>
</dbReference>
<feature type="transmembrane region" description="Helical" evidence="7">
    <location>
        <begin position="325"/>
        <end position="358"/>
    </location>
</feature>
<evidence type="ECO:0000256" key="5">
    <source>
        <dbReference type="ARBA" id="ARBA00023136"/>
    </source>
</evidence>
<dbReference type="InterPro" id="IPR003838">
    <property type="entry name" value="ABC3_permease_C"/>
</dbReference>
<feature type="domain" description="ABC3 transporter permease C-terminal" evidence="8">
    <location>
        <begin position="284"/>
        <end position="397"/>
    </location>
</feature>
<dbReference type="Pfam" id="PF12704">
    <property type="entry name" value="MacB_PCD"/>
    <property type="match status" value="1"/>
</dbReference>
<dbReference type="PANTHER" id="PTHR30572:SF4">
    <property type="entry name" value="ABC TRANSPORTER PERMEASE YTRF"/>
    <property type="match status" value="1"/>
</dbReference>
<dbReference type="GO" id="GO:0022857">
    <property type="term" value="F:transmembrane transporter activity"/>
    <property type="evidence" value="ECO:0007669"/>
    <property type="project" value="TreeGrafter"/>
</dbReference>
<evidence type="ECO:0000256" key="4">
    <source>
        <dbReference type="ARBA" id="ARBA00022989"/>
    </source>
</evidence>
<reference evidence="11" key="1">
    <citation type="submission" date="2012-02" db="EMBL/GenBank/DDBJ databases">
        <title>Complete sequence of chromosome of Methanomethylovorans hollandica DSM 15978.</title>
        <authorList>
            <person name="Lucas S."/>
            <person name="Copeland A."/>
            <person name="Lapidus A."/>
            <person name="Glavina del Rio T."/>
            <person name="Dalin E."/>
            <person name="Tice H."/>
            <person name="Bruce D."/>
            <person name="Goodwin L."/>
            <person name="Pitluck S."/>
            <person name="Peters L."/>
            <person name="Mikhailova N."/>
            <person name="Held B."/>
            <person name="Kyrpides N."/>
            <person name="Mavromatis K."/>
            <person name="Ivanova N."/>
            <person name="Brettin T."/>
            <person name="Detter J.C."/>
            <person name="Han C."/>
            <person name="Larimer F."/>
            <person name="Land M."/>
            <person name="Hauser L."/>
            <person name="Markowitz V."/>
            <person name="Cheng J.-F."/>
            <person name="Hugenholtz P."/>
            <person name="Woyke T."/>
            <person name="Wu D."/>
            <person name="Spring S."/>
            <person name="Schroeder M."/>
            <person name="Brambilla E."/>
            <person name="Klenk H.-P."/>
            <person name="Eisen J.A."/>
        </authorList>
    </citation>
    <scope>NUCLEOTIDE SEQUENCE [LARGE SCALE GENOMIC DNA]</scope>
    <source>
        <strain evidence="11">DSM 15978 / NBRC 107637 / DMS1</strain>
    </source>
</reference>
<dbReference type="GeneID" id="14407487"/>
<dbReference type="InterPro" id="IPR050250">
    <property type="entry name" value="Macrolide_Exporter_MacB"/>
</dbReference>
<keyword evidence="2" id="KW-1003">Cell membrane</keyword>
<dbReference type="PANTHER" id="PTHR30572">
    <property type="entry name" value="MEMBRANE COMPONENT OF TRANSPORTER-RELATED"/>
    <property type="match status" value="1"/>
</dbReference>
<protein>
    <submittedName>
        <fullName evidence="10">ABC-type antimicrobial peptide transport system, permease component</fullName>
    </submittedName>
</protein>
<proteinExistence type="inferred from homology"/>